<evidence type="ECO:0000313" key="7">
    <source>
        <dbReference type="EMBL" id="KAF4479844.1"/>
    </source>
</evidence>
<feature type="domain" description="LicD/FKTN/FKRP nucleotidyltransferase" evidence="6">
    <location>
        <begin position="86"/>
        <end position="195"/>
    </location>
</feature>
<reference evidence="7 8" key="2">
    <citation type="submission" date="2020-04" db="EMBL/GenBank/DDBJ databases">
        <title>Genome sequencing and assembly of multiple isolates from the Colletotrichum gloeosporioides species complex.</title>
        <authorList>
            <person name="Gan P."/>
            <person name="Shirasu K."/>
        </authorList>
    </citation>
    <scope>NUCLEOTIDE SEQUENCE [LARGE SCALE GENOMIC DNA]</scope>
    <source>
        <strain evidence="7 8">Nara gc5</strain>
    </source>
</reference>
<feature type="chain" id="PRO_5029495281" evidence="5">
    <location>
        <begin position="20"/>
        <end position="268"/>
    </location>
</feature>
<evidence type="ECO:0000256" key="2">
    <source>
        <dbReference type="ARBA" id="ARBA00022692"/>
    </source>
</evidence>
<dbReference type="InParanoid" id="A0A7J6ISE1"/>
<dbReference type="GO" id="GO:0016020">
    <property type="term" value="C:membrane"/>
    <property type="evidence" value="ECO:0007669"/>
    <property type="project" value="UniProtKB-SubCell"/>
</dbReference>
<name>A0A7J6ISE1_COLFN</name>
<feature type="signal peptide" evidence="5">
    <location>
        <begin position="1"/>
        <end position="19"/>
    </location>
</feature>
<reference evidence="7 8" key="1">
    <citation type="submission" date="2012-08" db="EMBL/GenBank/DDBJ databases">
        <authorList>
            <person name="Gan P.H.P."/>
            <person name="Ikeda K."/>
            <person name="Irieda H."/>
            <person name="Narusaka M."/>
            <person name="O'Connell R.J."/>
            <person name="Narusaka Y."/>
            <person name="Takano Y."/>
            <person name="Kubo Y."/>
            <person name="Shirasu K."/>
        </authorList>
    </citation>
    <scope>NUCLEOTIDE SEQUENCE [LARGE SCALE GENOMIC DNA]</scope>
    <source>
        <strain evidence="7 8">Nara gc5</strain>
    </source>
</reference>
<evidence type="ECO:0000256" key="1">
    <source>
        <dbReference type="ARBA" id="ARBA00004167"/>
    </source>
</evidence>
<dbReference type="GO" id="GO:0009100">
    <property type="term" value="P:glycoprotein metabolic process"/>
    <property type="evidence" value="ECO:0007669"/>
    <property type="project" value="UniProtKB-ARBA"/>
</dbReference>
<keyword evidence="8" id="KW-1185">Reference proteome</keyword>
<dbReference type="AlphaFoldDB" id="A0A7J6ISE1"/>
<dbReference type="InterPro" id="IPR009644">
    <property type="entry name" value="FKTN/MNN4/W02B3.4-1"/>
</dbReference>
<gene>
    <name evidence="7" type="primary">MNN4-0</name>
    <name evidence="7" type="ORF">CGGC5_v012413</name>
</gene>
<proteinExistence type="predicted"/>
<dbReference type="Proteomes" id="UP000011096">
    <property type="component" value="Unassembled WGS sequence"/>
</dbReference>
<dbReference type="GeneID" id="43618119"/>
<comment type="subcellular location">
    <subcellularLocation>
        <location evidence="1">Membrane</location>
        <topology evidence="1">Single-pass membrane protein</topology>
    </subcellularLocation>
</comment>
<evidence type="ECO:0000259" key="6">
    <source>
        <dbReference type="Pfam" id="PF04991"/>
    </source>
</evidence>
<evidence type="ECO:0000256" key="4">
    <source>
        <dbReference type="ARBA" id="ARBA00023136"/>
    </source>
</evidence>
<organism evidence="7 8">
    <name type="scientific">Colletotrichum fructicola (strain Nara gc5)</name>
    <name type="common">Anthracnose fungus</name>
    <name type="synonym">Colletotrichum gloeosporioides (strain Nara gc5)</name>
    <dbReference type="NCBI Taxonomy" id="1213859"/>
    <lineage>
        <taxon>Eukaryota</taxon>
        <taxon>Fungi</taxon>
        <taxon>Dikarya</taxon>
        <taxon>Ascomycota</taxon>
        <taxon>Pezizomycotina</taxon>
        <taxon>Sordariomycetes</taxon>
        <taxon>Hypocreomycetidae</taxon>
        <taxon>Glomerellales</taxon>
        <taxon>Glomerellaceae</taxon>
        <taxon>Colletotrichum</taxon>
        <taxon>Colletotrichum gloeosporioides species complex</taxon>
    </lineage>
</organism>
<keyword evidence="4" id="KW-0472">Membrane</keyword>
<evidence type="ECO:0000256" key="3">
    <source>
        <dbReference type="ARBA" id="ARBA00022989"/>
    </source>
</evidence>
<dbReference type="PANTHER" id="PTHR15407:SF32">
    <property type="entry name" value="PROTEIN (MNN4), PUTATIVE (AFU_ORTHOLOGUE AFUA_1G03790)-RELATED"/>
    <property type="match status" value="1"/>
</dbReference>
<protein>
    <submittedName>
        <fullName evidence="7">Protein MNN4</fullName>
    </submittedName>
</protein>
<keyword evidence="2" id="KW-0812">Transmembrane</keyword>
<accession>A0A7J6ISE1</accession>
<evidence type="ECO:0000256" key="5">
    <source>
        <dbReference type="SAM" id="SignalP"/>
    </source>
</evidence>
<dbReference type="RefSeq" id="XP_031886652.1">
    <property type="nucleotide sequence ID" value="XM_032034100.1"/>
</dbReference>
<dbReference type="OrthoDB" id="444255at2759"/>
<dbReference type="InterPro" id="IPR007074">
    <property type="entry name" value="LicD/FKTN/FKRP_NTP_transf"/>
</dbReference>
<evidence type="ECO:0000313" key="8">
    <source>
        <dbReference type="Proteomes" id="UP000011096"/>
    </source>
</evidence>
<comment type="caution">
    <text evidence="7">The sequence shown here is derived from an EMBL/GenBank/DDBJ whole genome shotgun (WGS) entry which is preliminary data.</text>
</comment>
<dbReference type="PANTHER" id="PTHR15407">
    <property type="entry name" value="FUKUTIN-RELATED"/>
    <property type="match status" value="1"/>
</dbReference>
<keyword evidence="5" id="KW-0732">Signal</keyword>
<dbReference type="EMBL" id="ANPB02000007">
    <property type="protein sequence ID" value="KAF4479844.1"/>
    <property type="molecule type" value="Genomic_DNA"/>
</dbReference>
<keyword evidence="3" id="KW-1133">Transmembrane helix</keyword>
<dbReference type="Pfam" id="PF04991">
    <property type="entry name" value="LicD"/>
    <property type="match status" value="1"/>
</dbReference>
<sequence length="268" mass="30597">MHLGRLFTTIGLGAALVQATPIQDQISKATAATPRSASPDQPAKHFHEADFSEHYDPRFASAPLNETAQRAAVKVLVQTYLSTVRDLGVQTWLSHNALLGWWWNKQVLPWDAQPTVQLSENGIRFLAAYYNMTTWYYKYPGVPGGREFQLEVNPNYVHGAVDDEATNTIDARWIDMENGLFIDIMAVRYVKDHPEGENVLASKDGHEFRDTYLYPLLETTFEGVKTKIPYQYKSMLVAEYGEDVLINKEIKNHKFVDNDMEWVPNEEL</sequence>